<dbReference type="AlphaFoldDB" id="A0A914CTZ8"/>
<evidence type="ECO:0000256" key="1">
    <source>
        <dbReference type="SAM" id="MobiDB-lite"/>
    </source>
</evidence>
<feature type="compositionally biased region" description="Polar residues" evidence="1">
    <location>
        <begin position="32"/>
        <end position="44"/>
    </location>
</feature>
<keyword evidence="2" id="KW-1185">Reference proteome</keyword>
<protein>
    <submittedName>
        <fullName evidence="3">Uncharacterized protein</fullName>
    </submittedName>
</protein>
<name>A0A914CTZ8_9BILA</name>
<evidence type="ECO:0000313" key="2">
    <source>
        <dbReference type="Proteomes" id="UP000887540"/>
    </source>
</evidence>
<dbReference type="Proteomes" id="UP000887540">
    <property type="component" value="Unplaced"/>
</dbReference>
<sequence length="92" mass="10426">MNRLVATFIENFYDTSSHSNKDEILKHEDTNSESSTPVDSKTPTTLTQDLIGFTRDEVIDELKAEISQQQEVINKLCQTLYSNKVDTSEGNK</sequence>
<feature type="compositionally biased region" description="Basic and acidic residues" evidence="1">
    <location>
        <begin position="19"/>
        <end position="30"/>
    </location>
</feature>
<reference evidence="3" key="1">
    <citation type="submission" date="2022-11" db="UniProtKB">
        <authorList>
            <consortium name="WormBaseParasite"/>
        </authorList>
    </citation>
    <scope>IDENTIFICATION</scope>
</reference>
<feature type="region of interest" description="Disordered" evidence="1">
    <location>
        <begin position="19"/>
        <end position="44"/>
    </location>
</feature>
<dbReference type="WBParaSite" id="ACRNAN_scaffold14281.g32290.t1">
    <property type="protein sequence ID" value="ACRNAN_scaffold14281.g32290.t1"/>
    <property type="gene ID" value="ACRNAN_scaffold14281.g32290"/>
</dbReference>
<organism evidence="2 3">
    <name type="scientific">Acrobeloides nanus</name>
    <dbReference type="NCBI Taxonomy" id="290746"/>
    <lineage>
        <taxon>Eukaryota</taxon>
        <taxon>Metazoa</taxon>
        <taxon>Ecdysozoa</taxon>
        <taxon>Nematoda</taxon>
        <taxon>Chromadorea</taxon>
        <taxon>Rhabditida</taxon>
        <taxon>Tylenchina</taxon>
        <taxon>Cephalobomorpha</taxon>
        <taxon>Cephaloboidea</taxon>
        <taxon>Cephalobidae</taxon>
        <taxon>Acrobeloides</taxon>
    </lineage>
</organism>
<proteinExistence type="predicted"/>
<evidence type="ECO:0000313" key="3">
    <source>
        <dbReference type="WBParaSite" id="ACRNAN_scaffold14281.g32290.t1"/>
    </source>
</evidence>
<accession>A0A914CTZ8</accession>